<reference evidence="6" key="1">
    <citation type="submission" date="2020-10" db="EMBL/GenBank/DDBJ databases">
        <authorList>
            <person name="Gilroy R."/>
        </authorList>
    </citation>
    <scope>NUCLEOTIDE SEQUENCE</scope>
    <source>
        <strain evidence="6">CHK191-8634</strain>
    </source>
</reference>
<evidence type="ECO:0000256" key="1">
    <source>
        <dbReference type="ARBA" id="ARBA00004141"/>
    </source>
</evidence>
<evidence type="ECO:0000313" key="7">
    <source>
        <dbReference type="Proteomes" id="UP000824073"/>
    </source>
</evidence>
<feature type="transmembrane region" description="Helical" evidence="5">
    <location>
        <begin position="153"/>
        <end position="174"/>
    </location>
</feature>
<accession>A0A9D1LK80</accession>
<dbReference type="EMBL" id="DVMR01000045">
    <property type="protein sequence ID" value="HIU43738.1"/>
    <property type="molecule type" value="Genomic_DNA"/>
</dbReference>
<dbReference type="InterPro" id="IPR003825">
    <property type="entry name" value="Colicin-V_CvpA"/>
</dbReference>
<comment type="subcellular location">
    <subcellularLocation>
        <location evidence="1">Membrane</location>
        <topology evidence="1">Multi-pass membrane protein</topology>
    </subcellularLocation>
</comment>
<comment type="caution">
    <text evidence="6">The sequence shown here is derived from an EMBL/GenBank/DDBJ whole genome shotgun (WGS) entry which is preliminary data.</text>
</comment>
<dbReference type="GO" id="GO:0009403">
    <property type="term" value="P:toxin biosynthetic process"/>
    <property type="evidence" value="ECO:0007669"/>
    <property type="project" value="InterPro"/>
</dbReference>
<keyword evidence="4 5" id="KW-0472">Membrane</keyword>
<evidence type="ECO:0000256" key="2">
    <source>
        <dbReference type="ARBA" id="ARBA00022692"/>
    </source>
</evidence>
<dbReference type="GO" id="GO:0016020">
    <property type="term" value="C:membrane"/>
    <property type="evidence" value="ECO:0007669"/>
    <property type="project" value="UniProtKB-SubCell"/>
</dbReference>
<name>A0A9D1LK80_9CLOT</name>
<protein>
    <submittedName>
        <fullName evidence="6">CvpA family protein</fullName>
    </submittedName>
</protein>
<feature type="transmembrane region" description="Helical" evidence="5">
    <location>
        <begin position="9"/>
        <end position="30"/>
    </location>
</feature>
<feature type="non-terminal residue" evidence="6">
    <location>
        <position position="1"/>
    </location>
</feature>
<evidence type="ECO:0000256" key="4">
    <source>
        <dbReference type="ARBA" id="ARBA00023136"/>
    </source>
</evidence>
<gene>
    <name evidence="6" type="ORF">IAB67_05510</name>
</gene>
<feature type="transmembrane region" description="Helical" evidence="5">
    <location>
        <begin position="118"/>
        <end position="141"/>
    </location>
</feature>
<dbReference type="Proteomes" id="UP000824073">
    <property type="component" value="Unassembled WGS sequence"/>
</dbReference>
<evidence type="ECO:0000256" key="3">
    <source>
        <dbReference type="ARBA" id="ARBA00022989"/>
    </source>
</evidence>
<keyword evidence="3 5" id="KW-1133">Transmembrane helix</keyword>
<proteinExistence type="predicted"/>
<sequence length="212" mass="22123">CVWMAARRGIFNAISGLLGSLAGLIGSLLLTPRLEGFTARLIRPFLSGVVSRAAESLGLTELLSSPVVEETRTGFAELLQALGVPETLWENLTASAQTAGEQISAAAGQALAEQLAPVITFVVLFLVIQLAVRIVCSLLSLDLPILRSVNKLGGALLGAVTGLCMVAVLCWGIMRFSPAEEVGFLNQPALLESRIGGTVCGLLGLERSAPDV</sequence>
<reference evidence="6" key="2">
    <citation type="journal article" date="2021" name="PeerJ">
        <title>Extensive microbial diversity within the chicken gut microbiome revealed by metagenomics and culture.</title>
        <authorList>
            <person name="Gilroy R."/>
            <person name="Ravi A."/>
            <person name="Getino M."/>
            <person name="Pursley I."/>
            <person name="Horton D.L."/>
            <person name="Alikhan N.F."/>
            <person name="Baker D."/>
            <person name="Gharbi K."/>
            <person name="Hall N."/>
            <person name="Watson M."/>
            <person name="Adriaenssens E.M."/>
            <person name="Foster-Nyarko E."/>
            <person name="Jarju S."/>
            <person name="Secka A."/>
            <person name="Antonio M."/>
            <person name="Oren A."/>
            <person name="Chaudhuri R.R."/>
            <person name="La Ragione R."/>
            <person name="Hildebrand F."/>
            <person name="Pallen M.J."/>
        </authorList>
    </citation>
    <scope>NUCLEOTIDE SEQUENCE</scope>
    <source>
        <strain evidence="6">CHK191-8634</strain>
    </source>
</reference>
<keyword evidence="2 5" id="KW-0812">Transmembrane</keyword>
<evidence type="ECO:0000313" key="6">
    <source>
        <dbReference type="EMBL" id="HIU43738.1"/>
    </source>
</evidence>
<dbReference type="AlphaFoldDB" id="A0A9D1LK80"/>
<organism evidence="6 7">
    <name type="scientific">Candidatus Ventrousia excrementavium</name>
    <dbReference type="NCBI Taxonomy" id="2840961"/>
    <lineage>
        <taxon>Bacteria</taxon>
        <taxon>Bacillati</taxon>
        <taxon>Bacillota</taxon>
        <taxon>Clostridia</taxon>
        <taxon>Eubacteriales</taxon>
        <taxon>Clostridiaceae</taxon>
        <taxon>Clostridiaceae incertae sedis</taxon>
        <taxon>Candidatus Ventrousia</taxon>
    </lineage>
</organism>
<evidence type="ECO:0000256" key="5">
    <source>
        <dbReference type="SAM" id="Phobius"/>
    </source>
</evidence>
<dbReference type="Pfam" id="PF02674">
    <property type="entry name" value="Colicin_V"/>
    <property type="match status" value="1"/>
</dbReference>